<evidence type="ECO:0000313" key="2">
    <source>
        <dbReference type="Proteomes" id="UP001233999"/>
    </source>
</evidence>
<sequence length="70" mass="7990">FLLIKVPAKAGFTVFNFNETYFRPRSEDISRNDISSLSYRAHAPAPYSMFPGNEINIPVLPCFCIAYKKD</sequence>
<evidence type="ECO:0000313" key="1">
    <source>
        <dbReference type="EMBL" id="KAJ9575862.1"/>
    </source>
</evidence>
<reference evidence="1" key="2">
    <citation type="submission" date="2023-05" db="EMBL/GenBank/DDBJ databases">
        <authorList>
            <person name="Fouks B."/>
        </authorList>
    </citation>
    <scope>NUCLEOTIDE SEQUENCE</scope>
    <source>
        <strain evidence="1">Stay&amp;Tobe</strain>
        <tissue evidence="1">Testes</tissue>
    </source>
</reference>
<accession>A0AAD8E428</accession>
<gene>
    <name evidence="1" type="ORF">L9F63_007270</name>
</gene>
<organism evidence="1 2">
    <name type="scientific">Diploptera punctata</name>
    <name type="common">Pacific beetle cockroach</name>
    <dbReference type="NCBI Taxonomy" id="6984"/>
    <lineage>
        <taxon>Eukaryota</taxon>
        <taxon>Metazoa</taxon>
        <taxon>Ecdysozoa</taxon>
        <taxon>Arthropoda</taxon>
        <taxon>Hexapoda</taxon>
        <taxon>Insecta</taxon>
        <taxon>Pterygota</taxon>
        <taxon>Neoptera</taxon>
        <taxon>Polyneoptera</taxon>
        <taxon>Dictyoptera</taxon>
        <taxon>Blattodea</taxon>
        <taxon>Blaberoidea</taxon>
        <taxon>Blaberidae</taxon>
        <taxon>Diplopterinae</taxon>
        <taxon>Diploptera</taxon>
    </lineage>
</organism>
<comment type="caution">
    <text evidence="1">The sequence shown here is derived from an EMBL/GenBank/DDBJ whole genome shotgun (WGS) entry which is preliminary data.</text>
</comment>
<feature type="non-terminal residue" evidence="1">
    <location>
        <position position="70"/>
    </location>
</feature>
<feature type="non-terminal residue" evidence="1">
    <location>
        <position position="1"/>
    </location>
</feature>
<dbReference type="Proteomes" id="UP001233999">
    <property type="component" value="Unassembled WGS sequence"/>
</dbReference>
<reference evidence="1" key="1">
    <citation type="journal article" date="2023" name="IScience">
        <title>Live-bearing cockroach genome reveals convergent evolutionary mechanisms linked to viviparity in insects and beyond.</title>
        <authorList>
            <person name="Fouks B."/>
            <person name="Harrison M.C."/>
            <person name="Mikhailova A.A."/>
            <person name="Marchal E."/>
            <person name="English S."/>
            <person name="Carruthers M."/>
            <person name="Jennings E.C."/>
            <person name="Chiamaka E.L."/>
            <person name="Frigard R.A."/>
            <person name="Pippel M."/>
            <person name="Attardo G.M."/>
            <person name="Benoit J.B."/>
            <person name="Bornberg-Bauer E."/>
            <person name="Tobe S.S."/>
        </authorList>
    </citation>
    <scope>NUCLEOTIDE SEQUENCE</scope>
    <source>
        <strain evidence="1">Stay&amp;Tobe</strain>
    </source>
</reference>
<proteinExistence type="predicted"/>
<dbReference type="AlphaFoldDB" id="A0AAD8E428"/>
<dbReference type="EMBL" id="JASPKZ010009818">
    <property type="protein sequence ID" value="KAJ9575862.1"/>
    <property type="molecule type" value="Genomic_DNA"/>
</dbReference>
<keyword evidence="2" id="KW-1185">Reference proteome</keyword>
<protein>
    <submittedName>
        <fullName evidence="1">Uncharacterized protein</fullName>
    </submittedName>
</protein>
<name>A0AAD8E428_DIPPU</name>